<reference evidence="10 11" key="1">
    <citation type="submission" date="2020-08" db="EMBL/GenBank/DDBJ databases">
        <title>The Agave Microbiome: Exploring the role of microbial communities in plant adaptations to desert environments.</title>
        <authorList>
            <person name="Partida-Martinez L.P."/>
        </authorList>
    </citation>
    <scope>NUCLEOTIDE SEQUENCE [LARGE SCALE GENOMIC DNA]</scope>
    <source>
        <strain evidence="10 11">AT3.2</strain>
    </source>
</reference>
<dbReference type="Pfam" id="PF10411">
    <property type="entry name" value="DsbC_N"/>
    <property type="match status" value="1"/>
</dbReference>
<evidence type="ECO:0000313" key="11">
    <source>
        <dbReference type="Proteomes" id="UP000540787"/>
    </source>
</evidence>
<accession>A0A7W9WZN2</accession>
<dbReference type="SUPFAM" id="SSF54423">
    <property type="entry name" value="DsbC/DsbG N-terminal domain-like"/>
    <property type="match status" value="1"/>
</dbReference>
<evidence type="ECO:0000256" key="4">
    <source>
        <dbReference type="ARBA" id="ARBA00022764"/>
    </source>
</evidence>
<organism evidence="10 11">
    <name type="scientific">Massilia aurea</name>
    <dbReference type="NCBI Taxonomy" id="373040"/>
    <lineage>
        <taxon>Bacteria</taxon>
        <taxon>Pseudomonadati</taxon>
        <taxon>Pseudomonadota</taxon>
        <taxon>Betaproteobacteria</taxon>
        <taxon>Burkholderiales</taxon>
        <taxon>Oxalobacteraceae</taxon>
        <taxon>Telluria group</taxon>
        <taxon>Massilia</taxon>
    </lineage>
</organism>
<dbReference type="Gene3D" id="3.40.30.10">
    <property type="entry name" value="Glutaredoxin"/>
    <property type="match status" value="1"/>
</dbReference>
<comment type="function">
    <text evidence="7">Required for disulfide bond formation in some periplasmic proteins. Acts by transferring its disulfide bond to other proteins and is reduced in the process.</text>
</comment>
<evidence type="ECO:0000256" key="5">
    <source>
        <dbReference type="ARBA" id="ARBA00023157"/>
    </source>
</evidence>
<dbReference type="RefSeq" id="WP_183553795.1">
    <property type="nucleotide sequence ID" value="NZ_JACHBX010000002.1"/>
</dbReference>
<feature type="domain" description="Disulphide bond isomerase DsbC/G N-terminal" evidence="8">
    <location>
        <begin position="23"/>
        <end position="87"/>
    </location>
</feature>
<gene>
    <name evidence="10" type="ORF">HD842_001919</name>
</gene>
<dbReference type="PANTHER" id="PTHR35272">
    <property type="entry name" value="THIOL:DISULFIDE INTERCHANGE PROTEIN DSBC-RELATED"/>
    <property type="match status" value="1"/>
</dbReference>
<dbReference type="Gene3D" id="3.10.450.70">
    <property type="entry name" value="Disulphide bond isomerase, DsbC/G, N-terminal"/>
    <property type="match status" value="1"/>
</dbReference>
<comment type="subcellular location">
    <subcellularLocation>
        <location evidence="1 7">Periplasm</location>
    </subcellularLocation>
</comment>
<comment type="caution">
    <text evidence="10">The sequence shown here is derived from an EMBL/GenBank/DDBJ whole genome shotgun (WGS) entry which is preliminary data.</text>
</comment>
<sequence>MLKMKLAVLLATGLLASCVDAQTNVESTIKKALEPSLSGAKIESVKETPYSGLYEVRVAGDILYTDKKGEYLVIGQIYDVKSSRNLTRERIDDVNKIKFSDLPLEMALKQVKGNGKRVIAVFEDPNCGYCKRLRQTTLKEIDNVTIYTFMYNILSEDSFVKSKNVWCASDRNKAWDDWMLAGKVPPTAPAACETPNDKIVALGQKLRITGTPAIFFADGSRIPGAIDLKALEGKFDSLEGKGGK</sequence>
<keyword evidence="4 7" id="KW-0574">Periplasm</keyword>
<evidence type="ECO:0000256" key="2">
    <source>
        <dbReference type="ARBA" id="ARBA00009813"/>
    </source>
</evidence>
<dbReference type="InterPro" id="IPR033954">
    <property type="entry name" value="DiS-bond_Isoase_DsbC/G"/>
</dbReference>
<protein>
    <recommendedName>
        <fullName evidence="7">Thiol:disulfide interchange protein</fullName>
    </recommendedName>
</protein>
<feature type="chain" id="PRO_5031606674" description="Thiol:disulfide interchange protein" evidence="7">
    <location>
        <begin position="22"/>
        <end position="244"/>
    </location>
</feature>
<name>A0A7W9WZN2_9BURK</name>
<evidence type="ECO:0000256" key="6">
    <source>
        <dbReference type="ARBA" id="ARBA00023284"/>
    </source>
</evidence>
<dbReference type="InterPro" id="IPR018950">
    <property type="entry name" value="DiS-bond_isomerase_DsbC/G_N"/>
</dbReference>
<dbReference type="PROSITE" id="PS00194">
    <property type="entry name" value="THIOREDOXIN_1"/>
    <property type="match status" value="1"/>
</dbReference>
<evidence type="ECO:0000256" key="3">
    <source>
        <dbReference type="ARBA" id="ARBA00022729"/>
    </source>
</evidence>
<dbReference type="GO" id="GO:0016853">
    <property type="term" value="F:isomerase activity"/>
    <property type="evidence" value="ECO:0007669"/>
    <property type="project" value="UniProtKB-KW"/>
</dbReference>
<dbReference type="PANTHER" id="PTHR35272:SF3">
    <property type="entry name" value="THIOL:DISULFIDE INTERCHANGE PROTEIN DSBC"/>
    <property type="match status" value="1"/>
</dbReference>
<dbReference type="Pfam" id="PF13098">
    <property type="entry name" value="Thioredoxin_2"/>
    <property type="match status" value="1"/>
</dbReference>
<dbReference type="InterPro" id="IPR036249">
    <property type="entry name" value="Thioredoxin-like_sf"/>
</dbReference>
<dbReference type="InterPro" id="IPR009094">
    <property type="entry name" value="DiS-bond_isomerase_DsbC/G_N_sf"/>
</dbReference>
<dbReference type="AlphaFoldDB" id="A0A7W9WZN2"/>
<dbReference type="SUPFAM" id="SSF52833">
    <property type="entry name" value="Thioredoxin-like"/>
    <property type="match status" value="1"/>
</dbReference>
<keyword evidence="10" id="KW-0413">Isomerase</keyword>
<proteinExistence type="inferred from homology"/>
<evidence type="ECO:0000259" key="8">
    <source>
        <dbReference type="Pfam" id="PF10411"/>
    </source>
</evidence>
<feature type="signal peptide" evidence="7">
    <location>
        <begin position="1"/>
        <end position="21"/>
    </location>
</feature>
<evidence type="ECO:0000259" key="9">
    <source>
        <dbReference type="Pfam" id="PF13098"/>
    </source>
</evidence>
<keyword evidence="3 7" id="KW-0732">Signal</keyword>
<feature type="domain" description="Thioredoxin-like fold" evidence="9">
    <location>
        <begin position="111"/>
        <end position="232"/>
    </location>
</feature>
<dbReference type="Proteomes" id="UP000540787">
    <property type="component" value="Unassembled WGS sequence"/>
</dbReference>
<evidence type="ECO:0000256" key="7">
    <source>
        <dbReference type="RuleBase" id="RU364038"/>
    </source>
</evidence>
<dbReference type="InterPro" id="IPR012336">
    <property type="entry name" value="Thioredoxin-like_fold"/>
</dbReference>
<dbReference type="InterPro" id="IPR017937">
    <property type="entry name" value="Thioredoxin_CS"/>
</dbReference>
<comment type="similarity">
    <text evidence="2 7">Belongs to the thioredoxin family. DsbC subfamily.</text>
</comment>
<dbReference type="EMBL" id="JACHBX010000002">
    <property type="protein sequence ID" value="MBB6133777.1"/>
    <property type="molecule type" value="Genomic_DNA"/>
</dbReference>
<keyword evidence="11" id="KW-1185">Reference proteome</keyword>
<dbReference type="PROSITE" id="PS51257">
    <property type="entry name" value="PROKAR_LIPOPROTEIN"/>
    <property type="match status" value="1"/>
</dbReference>
<keyword evidence="6 7" id="KW-0676">Redox-active center</keyword>
<dbReference type="InterPro" id="IPR051470">
    <property type="entry name" value="Thiol:disulfide_interchange"/>
</dbReference>
<dbReference type="CDD" id="cd03020">
    <property type="entry name" value="DsbA_DsbC_DsbG"/>
    <property type="match status" value="1"/>
</dbReference>
<evidence type="ECO:0000256" key="1">
    <source>
        <dbReference type="ARBA" id="ARBA00004418"/>
    </source>
</evidence>
<dbReference type="GO" id="GO:0042597">
    <property type="term" value="C:periplasmic space"/>
    <property type="evidence" value="ECO:0007669"/>
    <property type="project" value="UniProtKB-SubCell"/>
</dbReference>
<evidence type="ECO:0000313" key="10">
    <source>
        <dbReference type="EMBL" id="MBB6133777.1"/>
    </source>
</evidence>
<keyword evidence="5" id="KW-1015">Disulfide bond</keyword>